<evidence type="ECO:0000313" key="4">
    <source>
        <dbReference type="Proteomes" id="UP000001338"/>
    </source>
</evidence>
<dbReference type="Pfam" id="PF01609">
    <property type="entry name" value="DDE_Tnp_1"/>
    <property type="match status" value="1"/>
</dbReference>
<accession>A0A828Z0X3</accession>
<dbReference type="InterPro" id="IPR002559">
    <property type="entry name" value="Transposase_11"/>
</dbReference>
<evidence type="ECO:0000259" key="1">
    <source>
        <dbReference type="Pfam" id="PF01609"/>
    </source>
</evidence>
<evidence type="ECO:0000313" key="3">
    <source>
        <dbReference type="EMBL" id="EKR64580.1"/>
    </source>
</evidence>
<sequence length="256" mass="30494">MELTNAQWDILEPLMIEPNPREDGKGRPRSDARTILNGILWILRTGAQWKDLPDRYPSYQTCHRRFQEWNRNGTMRNIIRSLANDLRERGEIETEESFIDGTFVPAKKGAQKSGKQSVGRVQRSWQLETATVFLSPFAQKMLHPHEVTLVERTLENTFHRRESERIIGDKAYDSDNLDESISRNYGTKVIAPHRKNRRQPTQDGRELRRYKRRWKIERLFAWLQNFRRLVVRYEYYDFNFDGFIALGCALILLRYF</sequence>
<dbReference type="Pfam" id="PF13340">
    <property type="entry name" value="DUF4096"/>
    <property type="match status" value="1"/>
</dbReference>
<protein>
    <submittedName>
        <fullName evidence="3">Transposase, IS4 family</fullName>
    </submittedName>
</protein>
<dbReference type="Proteomes" id="UP000001338">
    <property type="component" value="Unassembled WGS sequence"/>
</dbReference>
<gene>
    <name evidence="3" type="ORF">LEP1GSC036_3360</name>
</gene>
<dbReference type="PANTHER" id="PTHR30007:SF0">
    <property type="entry name" value="TRANSPOSASE"/>
    <property type="match status" value="1"/>
</dbReference>
<feature type="domain" description="Insertion element IS402-like" evidence="2">
    <location>
        <begin position="3"/>
        <end position="78"/>
    </location>
</feature>
<organism evidence="3 4">
    <name type="scientific">Leptospira weilii str. 2006001853</name>
    <dbReference type="NCBI Taxonomy" id="1001589"/>
    <lineage>
        <taxon>Bacteria</taxon>
        <taxon>Pseudomonadati</taxon>
        <taxon>Spirochaetota</taxon>
        <taxon>Spirochaetia</taxon>
        <taxon>Leptospirales</taxon>
        <taxon>Leptospiraceae</taxon>
        <taxon>Leptospira</taxon>
    </lineage>
</organism>
<dbReference type="EMBL" id="AFLV02000038">
    <property type="protein sequence ID" value="EKR64580.1"/>
    <property type="molecule type" value="Genomic_DNA"/>
</dbReference>
<reference evidence="3 4" key="1">
    <citation type="submission" date="2012-10" db="EMBL/GenBank/DDBJ databases">
        <authorList>
            <person name="Harkins D.M."/>
            <person name="Durkin A.S."/>
            <person name="Brinkac L.M."/>
            <person name="Haft D.H."/>
            <person name="Selengut J.D."/>
            <person name="Sanka R."/>
            <person name="DePew J."/>
            <person name="Purushe J."/>
            <person name="Whelen A.C."/>
            <person name="Vinetz J.M."/>
            <person name="Sutton G.G."/>
            <person name="Nierman W.C."/>
            <person name="Fouts D.E."/>
        </authorList>
    </citation>
    <scope>NUCLEOTIDE SEQUENCE [LARGE SCALE GENOMIC DNA]</scope>
    <source>
        <strain evidence="3 4">2006001853</strain>
    </source>
</reference>
<dbReference type="InterPro" id="IPR025161">
    <property type="entry name" value="IS402-like_dom"/>
</dbReference>
<dbReference type="GO" id="GO:0003677">
    <property type="term" value="F:DNA binding"/>
    <property type="evidence" value="ECO:0007669"/>
    <property type="project" value="InterPro"/>
</dbReference>
<dbReference type="AlphaFoldDB" id="A0A828Z0X3"/>
<dbReference type="RefSeq" id="WP_004499449.1">
    <property type="nucleotide sequence ID" value="NZ_AFLV02000038.1"/>
</dbReference>
<dbReference type="GO" id="GO:0006313">
    <property type="term" value="P:DNA transposition"/>
    <property type="evidence" value="ECO:0007669"/>
    <property type="project" value="InterPro"/>
</dbReference>
<dbReference type="PANTHER" id="PTHR30007">
    <property type="entry name" value="PHP DOMAIN PROTEIN"/>
    <property type="match status" value="1"/>
</dbReference>
<feature type="domain" description="Transposase IS4-like" evidence="1">
    <location>
        <begin position="97"/>
        <end position="251"/>
    </location>
</feature>
<evidence type="ECO:0000259" key="2">
    <source>
        <dbReference type="Pfam" id="PF13340"/>
    </source>
</evidence>
<dbReference type="GO" id="GO:0004803">
    <property type="term" value="F:transposase activity"/>
    <property type="evidence" value="ECO:0007669"/>
    <property type="project" value="InterPro"/>
</dbReference>
<name>A0A828Z0X3_9LEPT</name>
<comment type="caution">
    <text evidence="3">The sequence shown here is derived from an EMBL/GenBank/DDBJ whole genome shotgun (WGS) entry which is preliminary data.</text>
</comment>
<dbReference type="NCBIfam" id="NF033580">
    <property type="entry name" value="transpos_IS5_3"/>
    <property type="match status" value="1"/>
</dbReference>
<proteinExistence type="predicted"/>